<organism evidence="11 12">
    <name type="scientific">Papilio machaon</name>
    <name type="common">Old World swallowtail butterfly</name>
    <dbReference type="NCBI Taxonomy" id="76193"/>
    <lineage>
        <taxon>Eukaryota</taxon>
        <taxon>Metazoa</taxon>
        <taxon>Ecdysozoa</taxon>
        <taxon>Arthropoda</taxon>
        <taxon>Hexapoda</taxon>
        <taxon>Insecta</taxon>
        <taxon>Pterygota</taxon>
        <taxon>Neoptera</taxon>
        <taxon>Endopterygota</taxon>
        <taxon>Lepidoptera</taxon>
        <taxon>Glossata</taxon>
        <taxon>Ditrysia</taxon>
        <taxon>Papilionoidea</taxon>
        <taxon>Papilionidae</taxon>
        <taxon>Papilioninae</taxon>
        <taxon>Papilio</taxon>
    </lineage>
</organism>
<dbReference type="EMBL" id="KQ461072">
    <property type="protein sequence ID" value="KPJ09859.1"/>
    <property type="molecule type" value="Genomic_DNA"/>
</dbReference>
<gene>
    <name evidence="11" type="ORF">RR48_03463</name>
</gene>
<evidence type="ECO:0000313" key="12">
    <source>
        <dbReference type="Proteomes" id="UP000053240"/>
    </source>
</evidence>
<keyword evidence="3 7" id="KW-0378">Hydrolase</keyword>
<feature type="active site" description="Charge relay system" evidence="8">
    <location>
        <position position="358"/>
    </location>
</feature>
<evidence type="ECO:0000256" key="8">
    <source>
        <dbReference type="PIRSR" id="PIRSR000862-1"/>
    </source>
</evidence>
<evidence type="ECO:0000256" key="5">
    <source>
        <dbReference type="ARBA" id="ARBA00023098"/>
    </source>
</evidence>
<dbReference type="AlphaFoldDB" id="A0A0N1I5B8"/>
<dbReference type="SUPFAM" id="SSF53474">
    <property type="entry name" value="alpha/beta-Hydrolases"/>
    <property type="match status" value="1"/>
</dbReference>
<accession>A0A0N1I5B8</accession>
<keyword evidence="2 9" id="KW-0732">Signal</keyword>
<keyword evidence="6" id="KW-0325">Glycoprotein</keyword>
<evidence type="ECO:0000256" key="2">
    <source>
        <dbReference type="ARBA" id="ARBA00022729"/>
    </source>
</evidence>
<keyword evidence="5" id="KW-0443">Lipid metabolism</keyword>
<dbReference type="Pfam" id="PF04083">
    <property type="entry name" value="Abhydro_lipase"/>
    <property type="match status" value="1"/>
</dbReference>
<feature type="chain" id="PRO_5005873780" description="Lipase" evidence="9">
    <location>
        <begin position="24"/>
        <end position="417"/>
    </location>
</feature>
<feature type="active site" description="Nucleophile" evidence="8">
    <location>
        <position position="184"/>
    </location>
</feature>
<keyword evidence="4 7" id="KW-0442">Lipid degradation</keyword>
<dbReference type="GO" id="GO:0016042">
    <property type="term" value="P:lipid catabolic process"/>
    <property type="evidence" value="ECO:0007669"/>
    <property type="project" value="UniProtKB-KW"/>
</dbReference>
<comment type="similarity">
    <text evidence="1 7">Belongs to the AB hydrolase superfamily. Lipase family.</text>
</comment>
<feature type="domain" description="Partial AB-hydrolase lipase" evidence="10">
    <location>
        <begin position="49"/>
        <end position="107"/>
    </location>
</feature>
<dbReference type="FunFam" id="3.40.50.1820:FF:000057">
    <property type="entry name" value="Lipase"/>
    <property type="match status" value="1"/>
</dbReference>
<evidence type="ECO:0000256" key="7">
    <source>
        <dbReference type="PIRNR" id="PIRNR000862"/>
    </source>
</evidence>
<evidence type="ECO:0000256" key="1">
    <source>
        <dbReference type="ARBA" id="ARBA00010701"/>
    </source>
</evidence>
<dbReference type="GO" id="GO:0016788">
    <property type="term" value="F:hydrolase activity, acting on ester bonds"/>
    <property type="evidence" value="ECO:0007669"/>
    <property type="project" value="InterPro"/>
</dbReference>
<dbReference type="InterPro" id="IPR006693">
    <property type="entry name" value="AB_hydrolase_lipase"/>
</dbReference>
<feature type="signal peptide" evidence="9">
    <location>
        <begin position="1"/>
        <end position="23"/>
    </location>
</feature>
<evidence type="ECO:0000313" key="11">
    <source>
        <dbReference type="EMBL" id="KPJ09859.1"/>
    </source>
</evidence>
<dbReference type="PIRSF" id="PIRSF000862">
    <property type="entry name" value="Steryl_ester_lip"/>
    <property type="match status" value="1"/>
</dbReference>
<evidence type="ECO:0000259" key="10">
    <source>
        <dbReference type="Pfam" id="PF04083"/>
    </source>
</evidence>
<dbReference type="PANTHER" id="PTHR11005">
    <property type="entry name" value="LYSOSOMAL ACID LIPASE-RELATED"/>
    <property type="match status" value="1"/>
</dbReference>
<name>A0A0N1I5B8_PAPMA</name>
<evidence type="ECO:0000256" key="4">
    <source>
        <dbReference type="ARBA" id="ARBA00022963"/>
    </source>
</evidence>
<proteinExistence type="inferred from homology"/>
<keyword evidence="12" id="KW-1185">Reference proteome</keyword>
<dbReference type="Gene3D" id="3.40.50.1820">
    <property type="entry name" value="alpha/beta hydrolase"/>
    <property type="match status" value="1"/>
</dbReference>
<evidence type="ECO:0000256" key="6">
    <source>
        <dbReference type="ARBA" id="ARBA00023180"/>
    </source>
</evidence>
<dbReference type="InterPro" id="IPR029058">
    <property type="entry name" value="AB_hydrolase_fold"/>
</dbReference>
<feature type="active site" description="Charge relay system" evidence="8">
    <location>
        <position position="389"/>
    </location>
</feature>
<evidence type="ECO:0000256" key="9">
    <source>
        <dbReference type="SAM" id="SignalP"/>
    </source>
</evidence>
<evidence type="ECO:0000256" key="3">
    <source>
        <dbReference type="ARBA" id="ARBA00022801"/>
    </source>
</evidence>
<dbReference type="InterPro" id="IPR025483">
    <property type="entry name" value="Lipase_euk"/>
</dbReference>
<dbReference type="Proteomes" id="UP000053240">
    <property type="component" value="Unassembled WGS sequence"/>
</dbReference>
<dbReference type="InParanoid" id="A0A0N1I5B8"/>
<protein>
    <recommendedName>
        <fullName evidence="7">Lipase</fullName>
    </recommendedName>
</protein>
<sequence length="417" mass="47421">MLFKTNIFVLCFLINEYLHHVLSQNDVINEERKIKLAQGYPLDSLLNFTELTAEYGYRSEEHTVITEDGYILTIFRIVKGKRCLGPIRRPPVLLMHGLLLSSDCWLDSGPDSGLAYLISDACYDLWVGNVRGNYYGKRHVSLNVTDIDFWQFSVNEIGKYDMPATIDYILKHTSSKKLNYVGYSQGGGTFFIMCSEREGYCDKIGVFIGLEPDSRNTNTKSIFCRIAAELYQDFQPLLTEIGLYEAVPWGGVVQQIAAFLCKDYVIADTFCRGVMYIIDSPHPNSVETETIRVLVGHFPAGTSVKNIVWYSQSLNVDVFQNYDYGTAGNMEMYNSTKPPAYNLSATTTPVVVINGRNDFLTPPPDEEWLTSHLPNVIEHYIVEDPLWNHVDVAYSKLTSKNILPKILQYLYEYSDVI</sequence>
<reference evidence="11 12" key="1">
    <citation type="journal article" date="2015" name="Nat. Commun.">
        <title>Outbred genome sequencing and CRISPR/Cas9 gene editing in butterflies.</title>
        <authorList>
            <person name="Li X."/>
            <person name="Fan D."/>
            <person name="Zhang W."/>
            <person name="Liu G."/>
            <person name="Zhang L."/>
            <person name="Zhao L."/>
            <person name="Fang X."/>
            <person name="Chen L."/>
            <person name="Dong Y."/>
            <person name="Chen Y."/>
            <person name="Ding Y."/>
            <person name="Zhao R."/>
            <person name="Feng M."/>
            <person name="Zhu Y."/>
            <person name="Feng Y."/>
            <person name="Jiang X."/>
            <person name="Zhu D."/>
            <person name="Xiang H."/>
            <person name="Feng X."/>
            <person name="Li S."/>
            <person name="Wang J."/>
            <person name="Zhang G."/>
            <person name="Kronforst M.R."/>
            <person name="Wang W."/>
        </authorList>
    </citation>
    <scope>NUCLEOTIDE SEQUENCE [LARGE SCALE GENOMIC DNA]</scope>
    <source>
        <strain evidence="11">Ya'a_city_454_Pm</strain>
        <tissue evidence="11">Whole body</tissue>
    </source>
</reference>